<keyword evidence="5" id="KW-0479">Metal-binding</keyword>
<dbReference type="PROSITE" id="PS01245">
    <property type="entry name" value="RIO1"/>
    <property type="match status" value="1"/>
</dbReference>
<dbReference type="AlphaFoldDB" id="A0A7G9YS25"/>
<dbReference type="InterPro" id="IPR000719">
    <property type="entry name" value="Prot_kinase_dom"/>
</dbReference>
<dbReference type="InterPro" id="IPR018934">
    <property type="entry name" value="RIO_dom"/>
</dbReference>
<proteinExistence type="inferred from homology"/>
<dbReference type="PROSITE" id="PS50011">
    <property type="entry name" value="PROTEIN_KINASE_DOM"/>
    <property type="match status" value="1"/>
</dbReference>
<gene>
    <name evidence="13" type="primary">rio1</name>
    <name evidence="13" type="ORF">GLJDJJHM_00013</name>
</gene>
<comment type="catalytic activity">
    <reaction evidence="10">
        <text>L-threonyl-[protein] + ATP = O-phospho-L-threonyl-[protein] + ADP + H(+)</text>
        <dbReference type="Rhea" id="RHEA:46608"/>
        <dbReference type="Rhea" id="RHEA-COMP:11060"/>
        <dbReference type="Rhea" id="RHEA-COMP:11605"/>
        <dbReference type="ChEBI" id="CHEBI:15378"/>
        <dbReference type="ChEBI" id="CHEBI:30013"/>
        <dbReference type="ChEBI" id="CHEBI:30616"/>
        <dbReference type="ChEBI" id="CHEBI:61977"/>
        <dbReference type="ChEBI" id="CHEBI:456216"/>
        <dbReference type="EC" id="2.7.11.1"/>
    </reaction>
</comment>
<evidence type="ECO:0000259" key="12">
    <source>
        <dbReference type="PROSITE" id="PS50011"/>
    </source>
</evidence>
<dbReference type="Gene3D" id="3.30.200.20">
    <property type="entry name" value="Phosphorylase Kinase, domain 1"/>
    <property type="match status" value="1"/>
</dbReference>
<comment type="similarity">
    <text evidence="1">Belongs to the protein kinase superfamily. RIO-type Ser/Thr kinase family.</text>
</comment>
<comment type="catalytic activity">
    <reaction evidence="11">
        <text>L-seryl-[protein] + ATP = O-phospho-L-seryl-[protein] + ADP + H(+)</text>
        <dbReference type="Rhea" id="RHEA:17989"/>
        <dbReference type="Rhea" id="RHEA-COMP:9863"/>
        <dbReference type="Rhea" id="RHEA-COMP:11604"/>
        <dbReference type="ChEBI" id="CHEBI:15378"/>
        <dbReference type="ChEBI" id="CHEBI:29999"/>
        <dbReference type="ChEBI" id="CHEBI:30616"/>
        <dbReference type="ChEBI" id="CHEBI:83421"/>
        <dbReference type="ChEBI" id="CHEBI:456216"/>
        <dbReference type="EC" id="2.7.11.1"/>
    </reaction>
</comment>
<evidence type="ECO:0000256" key="5">
    <source>
        <dbReference type="ARBA" id="ARBA00022723"/>
    </source>
</evidence>
<dbReference type="GO" id="GO:0004674">
    <property type="term" value="F:protein serine/threonine kinase activity"/>
    <property type="evidence" value="ECO:0007669"/>
    <property type="project" value="UniProtKB-KW"/>
</dbReference>
<evidence type="ECO:0000256" key="8">
    <source>
        <dbReference type="ARBA" id="ARBA00022840"/>
    </source>
</evidence>
<dbReference type="Pfam" id="PF01163">
    <property type="entry name" value="RIO1"/>
    <property type="match status" value="1"/>
</dbReference>
<evidence type="ECO:0000256" key="1">
    <source>
        <dbReference type="ARBA" id="ARBA00009196"/>
    </source>
</evidence>
<dbReference type="InterPro" id="IPR018935">
    <property type="entry name" value="RIO_kinase_CS"/>
</dbReference>
<reference evidence="13" key="1">
    <citation type="submission" date="2020-06" db="EMBL/GenBank/DDBJ databases">
        <title>Unique genomic features of the anaerobic methanotrophic archaea.</title>
        <authorList>
            <person name="Chadwick G.L."/>
            <person name="Skennerton C.T."/>
            <person name="Laso-Perez R."/>
            <person name="Leu A.O."/>
            <person name="Speth D.R."/>
            <person name="Yu H."/>
            <person name="Morgan-Lang C."/>
            <person name="Hatzenpichler R."/>
            <person name="Goudeau D."/>
            <person name="Malmstrom R."/>
            <person name="Brazelton W.J."/>
            <person name="Woyke T."/>
            <person name="Hallam S.J."/>
            <person name="Tyson G.W."/>
            <person name="Wegener G."/>
            <person name="Boetius A."/>
            <person name="Orphan V."/>
        </authorList>
    </citation>
    <scope>NUCLEOTIDE SEQUENCE</scope>
</reference>
<dbReference type="Gene3D" id="1.10.510.10">
    <property type="entry name" value="Transferase(Phosphotransferase) domain 1"/>
    <property type="match status" value="1"/>
</dbReference>
<dbReference type="PANTHER" id="PTHR45723">
    <property type="entry name" value="SERINE/THREONINE-PROTEIN KINASE RIO1"/>
    <property type="match status" value="1"/>
</dbReference>
<protein>
    <recommendedName>
        <fullName evidence="2">non-specific serine/threonine protein kinase</fullName>
        <ecNumber evidence="2">2.7.11.1</ecNumber>
    </recommendedName>
</protein>
<dbReference type="GO" id="GO:0005524">
    <property type="term" value="F:ATP binding"/>
    <property type="evidence" value="ECO:0007669"/>
    <property type="project" value="UniProtKB-KW"/>
</dbReference>
<evidence type="ECO:0000256" key="7">
    <source>
        <dbReference type="ARBA" id="ARBA00022777"/>
    </source>
</evidence>
<keyword evidence="4 13" id="KW-0808">Transferase</keyword>
<name>A0A7G9YS25_9EURY</name>
<evidence type="ECO:0000256" key="10">
    <source>
        <dbReference type="ARBA" id="ARBA00047899"/>
    </source>
</evidence>
<dbReference type="InterPro" id="IPR000687">
    <property type="entry name" value="RIO_kinase"/>
</dbReference>
<dbReference type="SMART" id="SM00090">
    <property type="entry name" value="RIO"/>
    <property type="match status" value="1"/>
</dbReference>
<evidence type="ECO:0000256" key="9">
    <source>
        <dbReference type="ARBA" id="ARBA00022842"/>
    </source>
</evidence>
<dbReference type="EC" id="2.7.11.1" evidence="2"/>
<evidence type="ECO:0000256" key="4">
    <source>
        <dbReference type="ARBA" id="ARBA00022679"/>
    </source>
</evidence>
<evidence type="ECO:0000313" key="13">
    <source>
        <dbReference type="EMBL" id="QNO50809.1"/>
    </source>
</evidence>
<keyword evidence="9" id="KW-0460">Magnesium</keyword>
<evidence type="ECO:0000256" key="3">
    <source>
        <dbReference type="ARBA" id="ARBA00022527"/>
    </source>
</evidence>
<keyword evidence="8" id="KW-0067">ATP-binding</keyword>
<accession>A0A7G9YS25</accession>
<dbReference type="CDD" id="cd05145">
    <property type="entry name" value="RIO1_like"/>
    <property type="match status" value="1"/>
</dbReference>
<dbReference type="InterPro" id="IPR051272">
    <property type="entry name" value="RIO-type_Ser/Thr_kinase"/>
</dbReference>
<dbReference type="SUPFAM" id="SSF56112">
    <property type="entry name" value="Protein kinase-like (PK-like)"/>
    <property type="match status" value="1"/>
</dbReference>
<evidence type="ECO:0000256" key="2">
    <source>
        <dbReference type="ARBA" id="ARBA00012513"/>
    </source>
</evidence>
<feature type="domain" description="Protein kinase" evidence="12">
    <location>
        <begin position="59"/>
        <end position="282"/>
    </location>
</feature>
<organism evidence="13">
    <name type="scientific">Candidatus Methanophagaceae archaeon ANME-1 ERB6</name>
    <dbReference type="NCBI Taxonomy" id="2759912"/>
    <lineage>
        <taxon>Archaea</taxon>
        <taxon>Methanobacteriati</taxon>
        <taxon>Methanobacteriota</taxon>
        <taxon>Stenosarchaea group</taxon>
        <taxon>Methanomicrobia</taxon>
        <taxon>Candidatus Methanophagales</taxon>
        <taxon>Candidatus Methanophagaceae</taxon>
    </lineage>
</organism>
<evidence type="ECO:0000256" key="11">
    <source>
        <dbReference type="ARBA" id="ARBA00048679"/>
    </source>
</evidence>
<dbReference type="InterPro" id="IPR011009">
    <property type="entry name" value="Kinase-like_dom_sf"/>
</dbReference>
<evidence type="ECO:0000256" key="6">
    <source>
        <dbReference type="ARBA" id="ARBA00022741"/>
    </source>
</evidence>
<keyword evidence="7 13" id="KW-0418">Kinase</keyword>
<keyword evidence="6" id="KW-0547">Nucleotide-binding</keyword>
<dbReference type="GO" id="GO:0046872">
    <property type="term" value="F:metal ion binding"/>
    <property type="evidence" value="ECO:0007669"/>
    <property type="project" value="UniProtKB-KW"/>
</dbReference>
<keyword evidence="3" id="KW-0723">Serine/threonine-protein kinase</keyword>
<sequence length="282" mass="32701">MVKKEGLFVVEKWLKREEKPLPRGKKRKKDYRDRKTELYVLDIPTLETLYKFSKRGIIKALGGPVSRGKEAVIFHAIGAEEEELAIKMYKISTSNFHVMLDYIIGDPRFENIKRDRRSIVFAWARKEYKNLKRAFDAGVCVPEPIAHDKNVLIMEFIGKEEIAAPRLKDVPVEVLELDFDLEEIFWRIISEIKTLYNRGRLVHADLSEFNILMKGYAEREVAGVSVSEIEIEPVIIDMGQSLLLGHPNADAFLKRDVRNIVTYFNKLGLDCSEDEVMKMIKR</sequence>
<dbReference type="EMBL" id="MT631452">
    <property type="protein sequence ID" value="QNO50809.1"/>
    <property type="molecule type" value="Genomic_DNA"/>
</dbReference>